<evidence type="ECO:0000313" key="2">
    <source>
        <dbReference type="Proteomes" id="UP001143910"/>
    </source>
</evidence>
<evidence type="ECO:0000313" key="1">
    <source>
        <dbReference type="EMBL" id="KAJ2975058.1"/>
    </source>
</evidence>
<dbReference type="Proteomes" id="UP001143910">
    <property type="component" value="Unassembled WGS sequence"/>
</dbReference>
<comment type="caution">
    <text evidence="1">The sequence shown here is derived from an EMBL/GenBank/DDBJ whole genome shotgun (WGS) entry which is preliminary data.</text>
</comment>
<keyword evidence="2" id="KW-1185">Reference proteome</keyword>
<gene>
    <name evidence="1" type="ORF">NQ176_g5728</name>
</gene>
<sequence length="1423" mass="157186">MESPFMAGMAAAVEDHLAILTYVGNIVLRFVAESTVADYFTVLAVLIFLRNRRNDDPTPDDSDWGTTKNSLSFLVLLAEFCRYFLPVKYIWENTSSSPVEEPIATAMAKIAPSFTPILAAFCNLVLIGFEPLHGRVPTPLPTLTLLATFSFRCVRYLVLEEKLHSYYSDLSFIILSMQFSLLAVQVFWKVAVFTPSSPTGEPQSPIWRRIAPEWFSTMLLLLYLPIDSMEQLEKEYAAPKAYGDEPLFRQATPVRDGNVTHTTHPLAPFGFFMLRRQFLILIPPRVLLILCTYLIPYLIRDTVAISGQEHTLSQVYNIIALAALLFGGKMLSAAWYQQNFIRFSCSLRHTMINAMSEKLLVISQKDAQKFGLVKLFTRDVDEIDAAAHAFHDIWASVLELAFGIYTATSISGCSAYMAIFCPLVAIVCEPIVRGLTTFSHGWNQAVKARVATASMYIDQYTELRYTGYINAFITPLMTLRRREIEAATREQTSHSMTLALCATAKAAAPVAIVGTALYETRKSNPLTAPEFFAVAAVSALILQSFRALTTACGIFFSGLYGLGRTQEFMSLRNLTPKDRGHPGHPPDTRARGLQLLQTCFQSSRSTTFRYGDLQFDAGKVTMVIGPAGCGKSSLLKALLGEMQLASGIVIAPHGPIAFCGESAFIQNLSIKENIVFQSPYDPIWYRRVLHVCTLDSEIEKLPQADKTIAGEEGCNIRDLKHLVALARAVYANLPVMILDETFDYFQPDTANIVLCRLFGQSGLLRNKCTVVFSSTKSRDSSHADTILAFNENRGIQEVSSSLVNLPANLKFDPKAFNTWPIHDGTRPSLELREEVYPYVDNTAKDMRADLEAEKTCVVSLITHLACLGTLSVSIATITAGIAALSVKISLFYLQRKLDDYHSQEPAAFYFTWAGLSVAPLVIIPLCSMVYFLTAGSHGSFIWHIKLMEAMNWTNVNFITKFGYSRISKLHEQDLALIATTLARAYLVATFMTIGMIADLYYAVCSFGFIGALLAIIGLLIVFGTGMSYSGNYVDLRVFDFDRKIELYNHLLDCAYGVEHIRSFGWERHFLQRTFELLDKSQRSHYYTLVLRQSLTLSLDILALITACGVISFALIYEFGTPSSMGVALVTIASLSQCAGDTIDSWVALGTALTPAYHIGHFILDAAQAKKRGGSDIDAADRRINWPIHGGIKFHNVTADYECKPGSGSVRILDDINVSIEAGKTVGIIGTTASGKTALLSTILGLLDYTGTITIDGTDVRQLADSFVQQRIITVTGTLLEFPGTLRENLDPLCHTLYRVQLPDADFVDVLNKVGLWDGLARLGVTLNTPMRSIVLSHGQKEVLAVARAILRQRDTGAKIIMIDGVLGVVDGRLGQAVHRVIKEAFRGCTLIRVTHRLATLDDAAQVIKINEGKIESVFQRGGG</sequence>
<reference evidence="1" key="1">
    <citation type="submission" date="2022-08" db="EMBL/GenBank/DDBJ databases">
        <title>Genome Sequence of Lecanicillium fungicola.</title>
        <authorList>
            <person name="Buettner E."/>
        </authorList>
    </citation>
    <scope>NUCLEOTIDE SEQUENCE</scope>
    <source>
        <strain evidence="1">Babe33</strain>
    </source>
</reference>
<protein>
    <submittedName>
        <fullName evidence="1">Uncharacterized protein</fullName>
    </submittedName>
</protein>
<accession>A0ACC1N7U1</accession>
<organism evidence="1 2">
    <name type="scientific">Zarea fungicola</name>
    <dbReference type="NCBI Taxonomy" id="93591"/>
    <lineage>
        <taxon>Eukaryota</taxon>
        <taxon>Fungi</taxon>
        <taxon>Dikarya</taxon>
        <taxon>Ascomycota</taxon>
        <taxon>Pezizomycotina</taxon>
        <taxon>Sordariomycetes</taxon>
        <taxon>Hypocreomycetidae</taxon>
        <taxon>Hypocreales</taxon>
        <taxon>Cordycipitaceae</taxon>
        <taxon>Zarea</taxon>
    </lineage>
</organism>
<proteinExistence type="predicted"/>
<dbReference type="EMBL" id="JANJQO010000754">
    <property type="protein sequence ID" value="KAJ2975058.1"/>
    <property type="molecule type" value="Genomic_DNA"/>
</dbReference>
<name>A0ACC1N7U1_9HYPO</name>